<reference evidence="2" key="2">
    <citation type="submission" date="2025-08" db="UniProtKB">
        <authorList>
            <consortium name="RefSeq"/>
        </authorList>
    </citation>
    <scope>IDENTIFICATION</scope>
    <source>
        <tissue evidence="2">Leaf</tissue>
    </source>
</reference>
<reference evidence="1" key="1">
    <citation type="journal article" date="2021" name="Nat. Commun.">
        <title>Genomic analyses provide insights into spinach domestication and the genetic basis of agronomic traits.</title>
        <authorList>
            <person name="Cai X."/>
            <person name="Sun X."/>
            <person name="Xu C."/>
            <person name="Sun H."/>
            <person name="Wang X."/>
            <person name="Ge C."/>
            <person name="Zhang Z."/>
            <person name="Wang Q."/>
            <person name="Fei Z."/>
            <person name="Jiao C."/>
            <person name="Wang Q."/>
        </authorList>
    </citation>
    <scope>NUCLEOTIDE SEQUENCE [LARGE SCALE GENOMIC DNA]</scope>
    <source>
        <strain evidence="1">cv. Varoflay</strain>
    </source>
</reference>
<name>A0ABM3QVU2_SPIOL</name>
<dbReference type="SUPFAM" id="SSF158702">
    <property type="entry name" value="Sec63 N-terminal domain-like"/>
    <property type="match status" value="1"/>
</dbReference>
<evidence type="ECO:0000313" key="1">
    <source>
        <dbReference type="Proteomes" id="UP000813463"/>
    </source>
</evidence>
<dbReference type="RefSeq" id="XP_056687472.1">
    <property type="nucleotide sequence ID" value="XM_056831494.1"/>
</dbReference>
<dbReference type="PANTHER" id="PTHR24075">
    <property type="entry name" value="SEC63 DOMAIN-CONTAINING"/>
    <property type="match status" value="1"/>
</dbReference>
<evidence type="ECO:0000313" key="2">
    <source>
        <dbReference type="RefSeq" id="XP_056687472.1"/>
    </source>
</evidence>
<dbReference type="GeneID" id="130462699"/>
<sequence>MVLSVIQTQLLIQTHLTRETADLPPTLNGDLKRVLELAYHLLEELMKMALIPRTAQGHGWLRPAIGVVELSQCVIQVFGVVFSCTSAASCCCRVLVVLLMCAGCSAGSPGAAVRSTGSVVFDCCCVQSYVAYPFIAFVVFGC</sequence>
<dbReference type="Gene3D" id="1.10.3380.10">
    <property type="entry name" value="Sec63 N-terminal domain-like domain"/>
    <property type="match status" value="1"/>
</dbReference>
<dbReference type="Proteomes" id="UP000813463">
    <property type="component" value="Chromosome 6"/>
</dbReference>
<proteinExistence type="predicted"/>
<dbReference type="PANTHER" id="PTHR24075:SF0">
    <property type="entry name" value="TRANSLOCATION PROTEIN SEC63 HOMOLOG"/>
    <property type="match status" value="1"/>
</dbReference>
<organism evidence="1 2">
    <name type="scientific">Spinacia oleracea</name>
    <name type="common">Spinach</name>
    <dbReference type="NCBI Taxonomy" id="3562"/>
    <lineage>
        <taxon>Eukaryota</taxon>
        <taxon>Viridiplantae</taxon>
        <taxon>Streptophyta</taxon>
        <taxon>Embryophyta</taxon>
        <taxon>Tracheophyta</taxon>
        <taxon>Spermatophyta</taxon>
        <taxon>Magnoliopsida</taxon>
        <taxon>eudicotyledons</taxon>
        <taxon>Gunneridae</taxon>
        <taxon>Pentapetalae</taxon>
        <taxon>Caryophyllales</taxon>
        <taxon>Chenopodiaceae</taxon>
        <taxon>Chenopodioideae</taxon>
        <taxon>Anserineae</taxon>
        <taxon>Spinacia</taxon>
    </lineage>
</organism>
<protein>
    <submittedName>
        <fullName evidence="2">DnaJ protein ERDJ2A-like isoform X1</fullName>
    </submittedName>
</protein>
<gene>
    <name evidence="2" type="primary">LOC130462699</name>
</gene>
<accession>A0ABM3QVU2</accession>
<keyword evidence="1" id="KW-1185">Reference proteome</keyword>